<dbReference type="FunFam" id="3.90.850.10:FF:000002">
    <property type="entry name" value="2-hydroxyhepta-2,4-diene-1,7-dioate isomerase"/>
    <property type="match status" value="1"/>
</dbReference>
<dbReference type="PANTHER" id="PTHR42796">
    <property type="entry name" value="FUMARYLACETOACETATE HYDROLASE DOMAIN-CONTAINING PROTEIN 2A-RELATED"/>
    <property type="match status" value="1"/>
</dbReference>
<dbReference type="InterPro" id="IPR036663">
    <property type="entry name" value="Fumarylacetoacetase_C_sf"/>
</dbReference>
<dbReference type="RefSeq" id="WP_154755252.1">
    <property type="nucleotide sequence ID" value="NZ_WMBA01000003.1"/>
</dbReference>
<dbReference type="EMBL" id="WMBA01000003">
    <property type="protein sequence ID" value="MTD52999.1"/>
    <property type="molecule type" value="Genomic_DNA"/>
</dbReference>
<dbReference type="SUPFAM" id="SSF56529">
    <property type="entry name" value="FAH"/>
    <property type="match status" value="1"/>
</dbReference>
<feature type="domain" description="Fumarylacetoacetase-like C-terminal" evidence="3">
    <location>
        <begin position="68"/>
        <end position="270"/>
    </location>
</feature>
<dbReference type="GO" id="GO:0016853">
    <property type="term" value="F:isomerase activity"/>
    <property type="evidence" value="ECO:0007669"/>
    <property type="project" value="UniProtKB-KW"/>
</dbReference>
<proteinExistence type="inferred from homology"/>
<evidence type="ECO:0000313" key="5">
    <source>
        <dbReference type="Proteomes" id="UP000440096"/>
    </source>
</evidence>
<dbReference type="AlphaFoldDB" id="A0A6N7YXD6"/>
<dbReference type="OrthoDB" id="9805307at2"/>
<evidence type="ECO:0000256" key="1">
    <source>
        <dbReference type="ARBA" id="ARBA00010211"/>
    </source>
</evidence>
<evidence type="ECO:0000259" key="3">
    <source>
        <dbReference type="Pfam" id="PF01557"/>
    </source>
</evidence>
<keyword evidence="2" id="KW-0479">Metal-binding</keyword>
<organism evidence="4 5">
    <name type="scientific">Amycolatopsis pithecellobii</name>
    <dbReference type="NCBI Taxonomy" id="664692"/>
    <lineage>
        <taxon>Bacteria</taxon>
        <taxon>Bacillati</taxon>
        <taxon>Actinomycetota</taxon>
        <taxon>Actinomycetes</taxon>
        <taxon>Pseudonocardiales</taxon>
        <taxon>Pseudonocardiaceae</taxon>
        <taxon>Amycolatopsis</taxon>
    </lineage>
</organism>
<dbReference type="Proteomes" id="UP000440096">
    <property type="component" value="Unassembled WGS sequence"/>
</dbReference>
<keyword evidence="4" id="KW-0413">Isomerase</keyword>
<comment type="caution">
    <text evidence="4">The sequence shown here is derived from an EMBL/GenBank/DDBJ whole genome shotgun (WGS) entry which is preliminary data.</text>
</comment>
<keyword evidence="5" id="KW-1185">Reference proteome</keyword>
<comment type="similarity">
    <text evidence="1">Belongs to the FAH family.</text>
</comment>
<accession>A0A6N7YXD6</accession>
<protein>
    <submittedName>
        <fullName evidence="4">2-hydroxyhepta-2,4-diene-1,7-dioate isomerase</fullName>
    </submittedName>
</protein>
<dbReference type="GO" id="GO:0019752">
    <property type="term" value="P:carboxylic acid metabolic process"/>
    <property type="evidence" value="ECO:0007669"/>
    <property type="project" value="UniProtKB-ARBA"/>
</dbReference>
<gene>
    <name evidence="4" type="ORF">GKO32_03265</name>
</gene>
<reference evidence="4 5" key="1">
    <citation type="submission" date="2019-11" db="EMBL/GenBank/DDBJ databases">
        <title>Draft genome of Amycolatopsis RM579.</title>
        <authorList>
            <person name="Duangmal K."/>
            <person name="Mingma R."/>
        </authorList>
    </citation>
    <scope>NUCLEOTIDE SEQUENCE [LARGE SCALE GENOMIC DNA]</scope>
    <source>
        <strain evidence="4 5">RM579</strain>
    </source>
</reference>
<dbReference type="PANTHER" id="PTHR42796:SF4">
    <property type="entry name" value="FUMARYLACETOACETATE HYDROLASE DOMAIN-CONTAINING PROTEIN 2A"/>
    <property type="match status" value="1"/>
</dbReference>
<dbReference type="Pfam" id="PF01557">
    <property type="entry name" value="FAA_hydrolase"/>
    <property type="match status" value="1"/>
</dbReference>
<dbReference type="GO" id="GO:0046872">
    <property type="term" value="F:metal ion binding"/>
    <property type="evidence" value="ECO:0007669"/>
    <property type="project" value="UniProtKB-KW"/>
</dbReference>
<dbReference type="InterPro" id="IPR011234">
    <property type="entry name" value="Fumarylacetoacetase-like_C"/>
</dbReference>
<name>A0A6N7YXD6_9PSEU</name>
<dbReference type="Gene3D" id="3.90.850.10">
    <property type="entry name" value="Fumarylacetoacetase-like, C-terminal domain"/>
    <property type="match status" value="1"/>
</dbReference>
<dbReference type="InterPro" id="IPR051121">
    <property type="entry name" value="FAH"/>
</dbReference>
<evidence type="ECO:0000313" key="4">
    <source>
        <dbReference type="EMBL" id="MTD52999.1"/>
    </source>
</evidence>
<sequence>MRLATIRTGGGLRAARVDGDELTLLPFEDVGQLLASGEDWAQRAAGAEGSRLALAGADFAPLTPNPEKIVCVGLNYRDHAAEGNLAVPEHPVLFSKYSRSLIGAHDDLAIPSVSKQVDWEIELGVVIGRPARHVSECDAESYVAGYTIVNDVSMRDWQLRSSQYLAGKTFEHSTPVGPFLVTPDEVGHARALRMELAVDGEVKQRSSTDQLIFSVPQIIADISTFITLAPGDLIATGTPGGVGHVAQPPAYLTPGKTVTCHIEGLGTQTTHCVAAPGYASSAA</sequence>
<evidence type="ECO:0000256" key="2">
    <source>
        <dbReference type="ARBA" id="ARBA00022723"/>
    </source>
</evidence>